<comment type="caution">
    <text evidence="1">The sequence shown here is derived from an EMBL/GenBank/DDBJ whole genome shotgun (WGS) entry which is preliminary data.</text>
</comment>
<gene>
    <name evidence="1" type="ORF">US62_C0015G0002</name>
</gene>
<organism evidence="1 2">
    <name type="scientific">Candidatus Woesebacteria bacterium GW2011_GWA1_37_8</name>
    <dbReference type="NCBI Taxonomy" id="1618546"/>
    <lineage>
        <taxon>Bacteria</taxon>
        <taxon>Candidatus Woeseibacteriota</taxon>
    </lineage>
</organism>
<dbReference type="Proteomes" id="UP000034603">
    <property type="component" value="Unassembled WGS sequence"/>
</dbReference>
<proteinExistence type="predicted"/>
<accession>A0A0G0KXX7</accession>
<name>A0A0G0KXX7_9BACT</name>
<protein>
    <submittedName>
        <fullName evidence="1">Uncharacterized protein</fullName>
    </submittedName>
</protein>
<dbReference type="AlphaFoldDB" id="A0A0G0KXX7"/>
<dbReference type="EMBL" id="LBTR01000015">
    <property type="protein sequence ID" value="KKQ45421.1"/>
    <property type="molecule type" value="Genomic_DNA"/>
</dbReference>
<reference evidence="1 2" key="1">
    <citation type="journal article" date="2015" name="Nature">
        <title>rRNA introns, odd ribosomes, and small enigmatic genomes across a large radiation of phyla.</title>
        <authorList>
            <person name="Brown C.T."/>
            <person name="Hug L.A."/>
            <person name="Thomas B.C."/>
            <person name="Sharon I."/>
            <person name="Castelle C.J."/>
            <person name="Singh A."/>
            <person name="Wilkins M.J."/>
            <person name="Williams K.H."/>
            <person name="Banfield J.F."/>
        </authorList>
    </citation>
    <scope>NUCLEOTIDE SEQUENCE [LARGE SCALE GENOMIC DNA]</scope>
</reference>
<sequence>MTPEIKEEVDKTLLRQSGRRLEDEMTLLAGTIKSVVDTHFGEPENGGILDLNESKDAVASFVAQSYRKVEERYKIIARL</sequence>
<evidence type="ECO:0000313" key="2">
    <source>
        <dbReference type="Proteomes" id="UP000034603"/>
    </source>
</evidence>
<evidence type="ECO:0000313" key="1">
    <source>
        <dbReference type="EMBL" id="KKQ45421.1"/>
    </source>
</evidence>